<dbReference type="SUPFAM" id="SSF51735">
    <property type="entry name" value="NAD(P)-binding Rossmann-fold domains"/>
    <property type="match status" value="1"/>
</dbReference>
<dbReference type="InterPro" id="IPR051450">
    <property type="entry name" value="Gfo/Idh/MocA_Oxidoreductases"/>
</dbReference>
<gene>
    <name evidence="2" type="ORF">BSK56_30260</name>
</gene>
<proteinExistence type="predicted"/>
<dbReference type="PANTHER" id="PTHR43377:SF1">
    <property type="entry name" value="BILIVERDIN REDUCTASE A"/>
    <property type="match status" value="1"/>
</dbReference>
<protein>
    <submittedName>
        <fullName evidence="2">Dehydrogenase</fullName>
    </submittedName>
</protein>
<dbReference type="PANTHER" id="PTHR43377">
    <property type="entry name" value="BILIVERDIN REDUCTASE A"/>
    <property type="match status" value="1"/>
</dbReference>
<evidence type="ECO:0000313" key="2">
    <source>
        <dbReference type="EMBL" id="OMD38552.1"/>
    </source>
</evidence>
<dbReference type="Gene3D" id="3.40.50.720">
    <property type="entry name" value="NAD(P)-binding Rossmann-like Domain"/>
    <property type="match status" value="1"/>
</dbReference>
<sequence>MNIGILGTGFGAYHAAILKKLDSVDRVVIFGRNEDKLHKLKEELGVEITSSIENIMQDSGLDIIDICLPSPLHKKYTLEALKAGKHAFCETPVVLSLEDATAMREAELQYGKRILVNQFIKFDPAYQYLYESARQEKYGKLLHVSVKRETPPLWGNLGLDTLPTNLMIHELDFITWLLGSTALSSVWGTNGGKEEQALVRVSFEESGVSAEVTVSSLMPDSYPFTVGYEAYFEQAKLVFHESDDMQGNIDTALYEYSKAGKQEIVLEKQDPYKQSLQHAIHCLQDGSESVLSLNLALQSMEIALDLKQRLTGSTDLARNQ</sequence>
<name>A0ABX3GVR7_PAEBO</name>
<evidence type="ECO:0000313" key="3">
    <source>
        <dbReference type="Proteomes" id="UP000187412"/>
    </source>
</evidence>
<reference evidence="2 3" key="1">
    <citation type="submission" date="2016-10" db="EMBL/GenBank/DDBJ databases">
        <title>Paenibacillus species isolates.</title>
        <authorList>
            <person name="Beno S.M."/>
        </authorList>
    </citation>
    <scope>NUCLEOTIDE SEQUENCE [LARGE SCALE GENOMIC DNA]</scope>
    <source>
        <strain evidence="2 3">FSL H7-0744</strain>
    </source>
</reference>
<keyword evidence="3" id="KW-1185">Reference proteome</keyword>
<feature type="domain" description="Gfo/Idh/MocA-like oxidoreductase N-terminal" evidence="1">
    <location>
        <begin position="1"/>
        <end position="117"/>
    </location>
</feature>
<dbReference type="Gene3D" id="3.30.360.10">
    <property type="entry name" value="Dihydrodipicolinate Reductase, domain 2"/>
    <property type="match status" value="1"/>
</dbReference>
<evidence type="ECO:0000259" key="1">
    <source>
        <dbReference type="Pfam" id="PF01408"/>
    </source>
</evidence>
<dbReference type="RefSeq" id="WP_076114127.1">
    <property type="nucleotide sequence ID" value="NZ_MPTB01000060.1"/>
</dbReference>
<dbReference type="InterPro" id="IPR000683">
    <property type="entry name" value="Gfo/Idh/MocA-like_OxRdtase_N"/>
</dbReference>
<dbReference type="Pfam" id="PF01408">
    <property type="entry name" value="GFO_IDH_MocA"/>
    <property type="match status" value="1"/>
</dbReference>
<dbReference type="EMBL" id="MPTB01000060">
    <property type="protein sequence ID" value="OMD38552.1"/>
    <property type="molecule type" value="Genomic_DNA"/>
</dbReference>
<dbReference type="Proteomes" id="UP000187412">
    <property type="component" value="Unassembled WGS sequence"/>
</dbReference>
<comment type="caution">
    <text evidence="2">The sequence shown here is derived from an EMBL/GenBank/DDBJ whole genome shotgun (WGS) entry which is preliminary data.</text>
</comment>
<accession>A0ABX3GVR7</accession>
<dbReference type="SUPFAM" id="SSF55347">
    <property type="entry name" value="Glyceraldehyde-3-phosphate dehydrogenase-like, C-terminal domain"/>
    <property type="match status" value="1"/>
</dbReference>
<dbReference type="InterPro" id="IPR036291">
    <property type="entry name" value="NAD(P)-bd_dom_sf"/>
</dbReference>
<organism evidence="2 3">
    <name type="scientific">Paenibacillus borealis</name>
    <dbReference type="NCBI Taxonomy" id="160799"/>
    <lineage>
        <taxon>Bacteria</taxon>
        <taxon>Bacillati</taxon>
        <taxon>Bacillota</taxon>
        <taxon>Bacilli</taxon>
        <taxon>Bacillales</taxon>
        <taxon>Paenibacillaceae</taxon>
        <taxon>Paenibacillus</taxon>
    </lineage>
</organism>